<accession>A0A0E3WFL0</accession>
<dbReference type="Pfam" id="PF00583">
    <property type="entry name" value="Acetyltransf_1"/>
    <property type="match status" value="1"/>
</dbReference>
<name>A0A0E3WFL0_9STRE</name>
<organism evidence="4 5">
    <name type="scientific">Streptococcus varani</name>
    <dbReference type="NCBI Taxonomy" id="1608583"/>
    <lineage>
        <taxon>Bacteria</taxon>
        <taxon>Bacillati</taxon>
        <taxon>Bacillota</taxon>
        <taxon>Bacilli</taxon>
        <taxon>Lactobacillales</taxon>
        <taxon>Streptococcaceae</taxon>
        <taxon>Streptococcus</taxon>
    </lineage>
</organism>
<dbReference type="Gene3D" id="3.40.630.30">
    <property type="match status" value="1"/>
</dbReference>
<dbReference type="EMBL" id="CTEN01000004">
    <property type="protein sequence ID" value="CQR25708.1"/>
    <property type="molecule type" value="Genomic_DNA"/>
</dbReference>
<proteinExistence type="predicted"/>
<dbReference type="OrthoDB" id="9805924at2"/>
<dbReference type="Proteomes" id="UP000198604">
    <property type="component" value="Unassembled WGS sequence"/>
</dbReference>
<dbReference type="RefSeq" id="WP_093651231.1">
    <property type="nucleotide sequence ID" value="NZ_CTEN01000004.1"/>
</dbReference>
<gene>
    <name evidence="4" type="ORF">BN1356_02050</name>
</gene>
<protein>
    <submittedName>
        <fullName evidence="4">Histone acetyltransferase HPA2-like acetyltransferase</fullName>
    </submittedName>
</protein>
<keyword evidence="5" id="KW-1185">Reference proteome</keyword>
<keyword evidence="2" id="KW-0012">Acyltransferase</keyword>
<dbReference type="SUPFAM" id="SSF55729">
    <property type="entry name" value="Acyl-CoA N-acyltransferases (Nat)"/>
    <property type="match status" value="1"/>
</dbReference>
<reference evidence="5" key="1">
    <citation type="submission" date="2015-03" db="EMBL/GenBank/DDBJ databases">
        <authorList>
            <person name="Urmite Genomes"/>
        </authorList>
    </citation>
    <scope>NUCLEOTIDE SEQUENCE [LARGE SCALE GENOMIC DNA]</scope>
    <source>
        <strain evidence="5">FF10</strain>
    </source>
</reference>
<dbReference type="InterPro" id="IPR050832">
    <property type="entry name" value="Bact_Acetyltransf"/>
</dbReference>
<evidence type="ECO:0000313" key="4">
    <source>
        <dbReference type="EMBL" id="CQR25708.1"/>
    </source>
</evidence>
<evidence type="ECO:0000313" key="5">
    <source>
        <dbReference type="Proteomes" id="UP000198604"/>
    </source>
</evidence>
<evidence type="ECO:0000256" key="1">
    <source>
        <dbReference type="ARBA" id="ARBA00022679"/>
    </source>
</evidence>
<dbReference type="InterPro" id="IPR000182">
    <property type="entry name" value="GNAT_dom"/>
</dbReference>
<keyword evidence="1 4" id="KW-0808">Transferase</keyword>
<sequence>MGIRLATVADIPTLNQLLQEILLVHHKARPDIFRPAGQKFSSVDLAEMMENPETPIYVYEKEGQVLGHMFCQKTQTHSSLLEPFKNFFIEDLCVAEKARGQKIGQKLYDFAVELAKKEGCHNLTLDVWDDNQAAKAFYEKQGLQAQKTRMELRLD</sequence>
<dbReference type="InterPro" id="IPR016181">
    <property type="entry name" value="Acyl_CoA_acyltransferase"/>
</dbReference>
<dbReference type="GO" id="GO:0016747">
    <property type="term" value="F:acyltransferase activity, transferring groups other than amino-acyl groups"/>
    <property type="evidence" value="ECO:0007669"/>
    <property type="project" value="InterPro"/>
</dbReference>
<evidence type="ECO:0000259" key="3">
    <source>
        <dbReference type="PROSITE" id="PS51186"/>
    </source>
</evidence>
<dbReference type="CDD" id="cd04301">
    <property type="entry name" value="NAT_SF"/>
    <property type="match status" value="1"/>
</dbReference>
<dbReference type="STRING" id="1608583.BN1356_02050"/>
<dbReference type="PANTHER" id="PTHR43877">
    <property type="entry name" value="AMINOALKYLPHOSPHONATE N-ACETYLTRANSFERASE-RELATED-RELATED"/>
    <property type="match status" value="1"/>
</dbReference>
<dbReference type="PROSITE" id="PS51186">
    <property type="entry name" value="GNAT"/>
    <property type="match status" value="1"/>
</dbReference>
<dbReference type="AlphaFoldDB" id="A0A0E3WFL0"/>
<feature type="domain" description="N-acetyltransferase" evidence="3">
    <location>
        <begin position="1"/>
        <end position="155"/>
    </location>
</feature>
<dbReference type="PANTHER" id="PTHR43877:SF1">
    <property type="entry name" value="ACETYLTRANSFERASE"/>
    <property type="match status" value="1"/>
</dbReference>
<evidence type="ECO:0000256" key="2">
    <source>
        <dbReference type="ARBA" id="ARBA00023315"/>
    </source>
</evidence>